<evidence type="ECO:0000313" key="11">
    <source>
        <dbReference type="Proteomes" id="UP000248423"/>
    </source>
</evidence>
<dbReference type="GO" id="GO:0016020">
    <property type="term" value="C:membrane"/>
    <property type="evidence" value="ECO:0007669"/>
    <property type="project" value="UniProtKB-SubCell"/>
</dbReference>
<feature type="domain" description="DOMON" evidence="8">
    <location>
        <begin position="45"/>
        <end position="142"/>
    </location>
</feature>
<dbReference type="CDD" id="cd08760">
    <property type="entry name" value="Cyt_b561_FRRS1_like"/>
    <property type="match status" value="1"/>
</dbReference>
<evidence type="ECO:0000259" key="8">
    <source>
        <dbReference type="SMART" id="SM00664"/>
    </source>
</evidence>
<dbReference type="InterPro" id="IPR006593">
    <property type="entry name" value="Cyt_b561/ferric_Rdtase_TM"/>
</dbReference>
<evidence type="ECO:0000256" key="3">
    <source>
        <dbReference type="ARBA" id="ARBA00022692"/>
    </source>
</evidence>
<gene>
    <name evidence="10" type="ORF">BO78DRAFT_267476</name>
</gene>
<feature type="non-terminal residue" evidence="10">
    <location>
        <position position="1"/>
    </location>
</feature>
<feature type="transmembrane region" description="Helical" evidence="7">
    <location>
        <begin position="272"/>
        <end position="291"/>
    </location>
</feature>
<keyword evidence="4" id="KW-0249">Electron transport</keyword>
<keyword evidence="2" id="KW-0813">Transport</keyword>
<evidence type="ECO:0000256" key="6">
    <source>
        <dbReference type="ARBA" id="ARBA00023136"/>
    </source>
</evidence>
<feature type="transmembrane region" description="Helical" evidence="7">
    <location>
        <begin position="303"/>
        <end position="323"/>
    </location>
</feature>
<dbReference type="EMBL" id="KZ826479">
    <property type="protein sequence ID" value="PYI00207.1"/>
    <property type="molecule type" value="Genomic_DNA"/>
</dbReference>
<dbReference type="STRING" id="1448318.A0A319DRB8"/>
<dbReference type="VEuPathDB" id="FungiDB:BO78DRAFT_267476"/>
<reference evidence="10 11" key="1">
    <citation type="submission" date="2018-02" db="EMBL/GenBank/DDBJ databases">
        <title>The genomes of Aspergillus section Nigri reveals drivers in fungal speciation.</title>
        <authorList>
            <consortium name="DOE Joint Genome Institute"/>
            <person name="Vesth T.C."/>
            <person name="Nybo J."/>
            <person name="Theobald S."/>
            <person name="Brandl J."/>
            <person name="Frisvad J.C."/>
            <person name="Nielsen K.F."/>
            <person name="Lyhne E.K."/>
            <person name="Kogle M.E."/>
            <person name="Kuo A."/>
            <person name="Riley R."/>
            <person name="Clum A."/>
            <person name="Nolan M."/>
            <person name="Lipzen A."/>
            <person name="Salamov A."/>
            <person name="Henrissat B."/>
            <person name="Wiebenga A."/>
            <person name="De vries R.P."/>
            <person name="Grigoriev I.V."/>
            <person name="Mortensen U.H."/>
            <person name="Andersen M.R."/>
            <person name="Baker S.E."/>
        </authorList>
    </citation>
    <scope>NUCLEOTIDE SEQUENCE [LARGE SCALE GENOMIC DNA]</scope>
    <source>
        <strain evidence="10 11">CBS 121057</strain>
    </source>
</reference>
<keyword evidence="5 7" id="KW-1133">Transmembrane helix</keyword>
<dbReference type="InterPro" id="IPR015920">
    <property type="entry name" value="Cellobiose_DH-like_cyt"/>
</dbReference>
<proteinExistence type="predicted"/>
<sequence>NSAIISFSPPTHPTIIYSLTIPNTTTLSTPGPIYIQITAPTTLQWIGLGQGSQMTNSNMFLLYTSTSTKITLSPRSGLGHFEPQYTSTPQITLLPGTGITTTTNNESTMTANFRCDNCLTWQNGAGRMSPLDPNFPFIWAYKIGVPINSAALDADLTIHDSMGQVRIDLTKAGMSASLNSSSSSNGSLSDATNPFADYNPSTDSISALATPPPPSPPGPKIPGNMKQVLIVHATLMGLAFAILFPLGAVIMPIPLPISSPLSVKKLSLHRPIQSATLCITLAGFAAGVYIAHAAGQLRNPHPIIGIIVVGILVLIQPLLGILQHRAYQKQGGKFGVAHRWIGRGVIVLGMVNGGLGFRLAGVGGLFAPTGAVVGYVV</sequence>
<dbReference type="AlphaFoldDB" id="A0A319DRB8"/>
<feature type="transmembrane region" description="Helical" evidence="7">
    <location>
        <begin position="229"/>
        <end position="251"/>
    </location>
</feature>
<dbReference type="InterPro" id="IPR005018">
    <property type="entry name" value="DOMON_domain"/>
</dbReference>
<feature type="transmembrane region" description="Helical" evidence="7">
    <location>
        <begin position="344"/>
        <end position="367"/>
    </location>
</feature>
<dbReference type="Pfam" id="PF16010">
    <property type="entry name" value="CDH-cyt"/>
    <property type="match status" value="1"/>
</dbReference>
<dbReference type="OrthoDB" id="19261at2759"/>
<dbReference type="CDD" id="cd09630">
    <property type="entry name" value="CDH_like_cytochrome"/>
    <property type="match status" value="1"/>
</dbReference>
<keyword evidence="11" id="KW-1185">Reference proteome</keyword>
<dbReference type="Gene3D" id="1.20.120.1770">
    <property type="match status" value="1"/>
</dbReference>
<organism evidence="10 11">
    <name type="scientific">Aspergillus sclerotiicarbonarius (strain CBS 121057 / IBT 28362)</name>
    <dbReference type="NCBI Taxonomy" id="1448318"/>
    <lineage>
        <taxon>Eukaryota</taxon>
        <taxon>Fungi</taxon>
        <taxon>Dikarya</taxon>
        <taxon>Ascomycota</taxon>
        <taxon>Pezizomycotina</taxon>
        <taxon>Eurotiomycetes</taxon>
        <taxon>Eurotiomycetidae</taxon>
        <taxon>Eurotiales</taxon>
        <taxon>Aspergillaceae</taxon>
        <taxon>Aspergillus</taxon>
        <taxon>Aspergillus subgen. Circumdati</taxon>
    </lineage>
</organism>
<keyword evidence="3 7" id="KW-0812">Transmembrane</keyword>
<dbReference type="Proteomes" id="UP000248423">
    <property type="component" value="Unassembled WGS sequence"/>
</dbReference>
<protein>
    <submittedName>
        <fullName evidence="10">CBD9-like protein</fullName>
    </submittedName>
</protein>
<name>A0A319DRB8_ASPSB</name>
<evidence type="ECO:0000313" key="10">
    <source>
        <dbReference type="EMBL" id="PYI00207.1"/>
    </source>
</evidence>
<keyword evidence="6 7" id="KW-0472">Membrane</keyword>
<evidence type="ECO:0000256" key="2">
    <source>
        <dbReference type="ARBA" id="ARBA00022448"/>
    </source>
</evidence>
<dbReference type="PANTHER" id="PTHR47797:SF1">
    <property type="entry name" value="CYTOCHROME B561 DOMAIN-CONTAINING PROTEIN-RELATED"/>
    <property type="match status" value="1"/>
</dbReference>
<accession>A0A319DRB8</accession>
<dbReference type="Gene3D" id="2.60.40.1210">
    <property type="entry name" value="Cellobiose dehydrogenase, cytochrome domain"/>
    <property type="match status" value="1"/>
</dbReference>
<dbReference type="PANTHER" id="PTHR47797">
    <property type="entry name" value="DEHYDROGENASE, PUTATIVE (AFU_ORTHOLOGUE AFUA_8G05805)-RELATED"/>
    <property type="match status" value="1"/>
</dbReference>
<evidence type="ECO:0000259" key="9">
    <source>
        <dbReference type="SMART" id="SM00665"/>
    </source>
</evidence>
<feature type="non-terminal residue" evidence="10">
    <location>
        <position position="377"/>
    </location>
</feature>
<evidence type="ECO:0000256" key="7">
    <source>
        <dbReference type="SAM" id="Phobius"/>
    </source>
</evidence>
<evidence type="ECO:0000256" key="1">
    <source>
        <dbReference type="ARBA" id="ARBA00004370"/>
    </source>
</evidence>
<comment type="subcellular location">
    <subcellularLocation>
        <location evidence="1">Membrane</location>
    </subcellularLocation>
</comment>
<dbReference type="SUPFAM" id="SSF49344">
    <property type="entry name" value="CBD9-like"/>
    <property type="match status" value="1"/>
</dbReference>
<dbReference type="SMART" id="SM00665">
    <property type="entry name" value="B561"/>
    <property type="match status" value="1"/>
</dbReference>
<evidence type="ECO:0000256" key="4">
    <source>
        <dbReference type="ARBA" id="ARBA00022982"/>
    </source>
</evidence>
<evidence type="ECO:0000256" key="5">
    <source>
        <dbReference type="ARBA" id="ARBA00022989"/>
    </source>
</evidence>
<feature type="domain" description="Cytochrome b561" evidence="9">
    <location>
        <begin position="231"/>
        <end position="357"/>
    </location>
</feature>
<dbReference type="SMART" id="SM00664">
    <property type="entry name" value="DoH"/>
    <property type="match status" value="1"/>
</dbReference>